<evidence type="ECO:0000256" key="1">
    <source>
        <dbReference type="SAM" id="MobiDB-lite"/>
    </source>
</evidence>
<feature type="compositionally biased region" description="Acidic residues" evidence="1">
    <location>
        <begin position="117"/>
        <end position="133"/>
    </location>
</feature>
<evidence type="ECO:0000313" key="3">
    <source>
        <dbReference type="Proteomes" id="UP000266721"/>
    </source>
</evidence>
<keyword evidence="3" id="KW-1185">Reference proteome</keyword>
<feature type="non-terminal residue" evidence="2">
    <location>
        <position position="133"/>
    </location>
</feature>
<feature type="region of interest" description="Disordered" evidence="1">
    <location>
        <begin position="1"/>
        <end position="21"/>
    </location>
</feature>
<name>A0A3R5Q2Q2_MYTGA</name>
<dbReference type="Proteomes" id="UP000266721">
    <property type="component" value="Unassembled WGS sequence"/>
</dbReference>
<dbReference type="EMBL" id="KV599425">
    <property type="protein sequence ID" value="OPL20840.1"/>
    <property type="molecule type" value="Genomic_DNA"/>
</dbReference>
<feature type="compositionally biased region" description="Basic and acidic residues" evidence="1">
    <location>
        <begin position="64"/>
        <end position="78"/>
    </location>
</feature>
<feature type="compositionally biased region" description="Polar residues" evidence="1">
    <location>
        <begin position="86"/>
        <end position="102"/>
    </location>
</feature>
<feature type="non-terminal residue" evidence="2">
    <location>
        <position position="1"/>
    </location>
</feature>
<feature type="region of interest" description="Disordered" evidence="1">
    <location>
        <begin position="64"/>
        <end position="133"/>
    </location>
</feature>
<proteinExistence type="predicted"/>
<dbReference type="AlphaFoldDB" id="A0A3R5Q2Q2"/>
<gene>
    <name evidence="2" type="ORF">AM593_05691</name>
</gene>
<evidence type="ECO:0000313" key="2">
    <source>
        <dbReference type="EMBL" id="OPL20840.1"/>
    </source>
</evidence>
<accession>A0A3R5Q2Q2</accession>
<organism evidence="2 3">
    <name type="scientific">Mytilus galloprovincialis</name>
    <name type="common">Mediterranean mussel</name>
    <dbReference type="NCBI Taxonomy" id="29158"/>
    <lineage>
        <taxon>Eukaryota</taxon>
        <taxon>Metazoa</taxon>
        <taxon>Spiralia</taxon>
        <taxon>Lophotrochozoa</taxon>
        <taxon>Mollusca</taxon>
        <taxon>Bivalvia</taxon>
        <taxon>Autobranchia</taxon>
        <taxon>Pteriomorphia</taxon>
        <taxon>Mytilida</taxon>
        <taxon>Mytiloidea</taxon>
        <taxon>Mytilidae</taxon>
        <taxon>Mytilinae</taxon>
        <taxon>Mytilus</taxon>
    </lineage>
</organism>
<reference evidence="2 3" key="1">
    <citation type="journal article" date="2016" name="PLoS ONE">
        <title>A First Insight into the Genome of the Filter-Feeder Mussel Mytilus galloprovincialis.</title>
        <authorList>
            <person name="Murgarella M."/>
            <person name="Puiu D."/>
            <person name="Novoa B."/>
            <person name="Figueras A."/>
            <person name="Posada D."/>
            <person name="Canchaya C."/>
        </authorList>
    </citation>
    <scope>NUCLEOTIDE SEQUENCE [LARGE SCALE GENOMIC DNA]</scope>
    <source>
        <tissue evidence="2">Muscle</tissue>
    </source>
</reference>
<protein>
    <submittedName>
        <fullName evidence="2">Uncharacterized protein</fullName>
    </submittedName>
</protein>
<sequence length="133" mass="14998">MSRPATSASTKKKKQKIPRPYTPHFVNIMEEVKEKTGPSNIGGVPTLEDVAIRDKEIDKDWKKFRDQDGHGTHRDRFNSRLYMQRRGTTTAKKPATWRTSLAGSAMGLSGTMRSSADEDDNHGDDDYKDDDSP</sequence>